<evidence type="ECO:0000313" key="1">
    <source>
        <dbReference type="EMBL" id="VUX02420.1"/>
    </source>
</evidence>
<organism evidence="1 2">
    <name type="scientific">Dorea formicigenerans</name>
    <dbReference type="NCBI Taxonomy" id="39486"/>
    <lineage>
        <taxon>Bacteria</taxon>
        <taxon>Bacillati</taxon>
        <taxon>Bacillota</taxon>
        <taxon>Clostridia</taxon>
        <taxon>Lachnospirales</taxon>
        <taxon>Lachnospiraceae</taxon>
        <taxon>Dorea</taxon>
    </lineage>
</organism>
<dbReference type="EMBL" id="CABHNI010000019">
    <property type="protein sequence ID" value="VUX02420.1"/>
    <property type="molecule type" value="Genomic_DNA"/>
</dbReference>
<dbReference type="AlphaFoldDB" id="A0A564T4Y1"/>
<reference evidence="1 2" key="1">
    <citation type="submission" date="2019-07" db="EMBL/GenBank/DDBJ databases">
        <authorList>
            <person name="Hibberd C M."/>
            <person name="Gehrig L. J."/>
            <person name="Chang H.-W."/>
            <person name="Venkatesh S."/>
        </authorList>
    </citation>
    <scope>NUCLEOTIDE SEQUENCE [LARGE SCALE GENOMIC DNA]</scope>
    <source>
        <strain evidence="1">Dorea_formicigenerans_SSTS_Bg7063</strain>
    </source>
</reference>
<name>A0A564T4Y1_9FIRM</name>
<dbReference type="Proteomes" id="UP000358366">
    <property type="component" value="Unassembled WGS sequence"/>
</dbReference>
<evidence type="ECO:0008006" key="3">
    <source>
        <dbReference type="Google" id="ProtNLM"/>
    </source>
</evidence>
<protein>
    <recommendedName>
        <fullName evidence="3">PcfJ-like protein</fullName>
    </recommendedName>
</protein>
<proteinExistence type="predicted"/>
<sequence>MKKSVLLTLTPPKLTKQLREQAEKDIPVIDNAWGRRKEYKYNSYIKAKIEKGYLILSVFKTEFVRSGSKYPMYIVYFDRKKGEYLSLETETGKWRTAMLENLDAGLSCYNFKHYISEKDAEKIKKYLKIGEGDFYSICQYQSSLRTKRLDRQYKRKTDEWDQILKPVRSIPKDWNKWVLRRAISEHYIFYYYKRSNSTEGYCTCCGKKVAVEKPKYNGEGVCPNCGQAITYKSIGKFGRIWTKQETAYLIQRCHPGFIIREFSVCMAVGKDSYRNPVVLSSEENRYLYDKDFNETAFYFDDYKNRGARWIQGEANRGGYWYYYYRYISNCSGAVYPTTIPDLAKKELKMSGLPEILKQKSVFRPRDYFISLRRAPVLEQLVKANLYKLSQEVMNYSEKISCTQQHGALHTRLGISRNALKRLREQDGGLEYLVWLQEENTSAHYLDDDLIFWFMNNNIEPKDLKFIQPKMSFVQIRNYLIRQKGRRKDSISQVLITWRDYLSMAKRIKMDTDDEIVYRTSQLYQRHKEIIQYIEENRLSVTAGELADKYPNINEILSGLDKKYEYGNEIFTVLAPHCIEDILKEGQALHHCIDKKTEYLERINEQETYILFLRKTEQPDKPYYTLEVEPGGVIRQKRTEYDRQNKDIEEASEFLKEWQREIQKRITASDKKLADKSRQLRIESYAEMRKKKVKINGGLFQGKYLADVLEADLMEMPDTIEHAA</sequence>
<dbReference type="Pfam" id="PF14284">
    <property type="entry name" value="PcfJ"/>
    <property type="match status" value="1"/>
</dbReference>
<evidence type="ECO:0000313" key="2">
    <source>
        <dbReference type="Proteomes" id="UP000358366"/>
    </source>
</evidence>
<accession>A0A564T4Y1</accession>
<dbReference type="InterPro" id="IPR025586">
    <property type="entry name" value="PcfJ"/>
</dbReference>
<dbReference type="RefSeq" id="WP_144124000.1">
    <property type="nucleotide sequence ID" value="NZ_CABHNI010000019.1"/>
</dbReference>
<gene>
    <name evidence="1" type="ORF">DFSSTS7063_01097</name>
</gene>